<dbReference type="EMBL" id="LAOI01000001">
    <property type="protein sequence ID" value="KJV89540.1"/>
    <property type="molecule type" value="Genomic_DNA"/>
</dbReference>
<dbReference type="GO" id="GO:0030378">
    <property type="term" value="F:serine racemase activity"/>
    <property type="evidence" value="ECO:0007669"/>
    <property type="project" value="TreeGrafter"/>
</dbReference>
<dbReference type="Proteomes" id="UP000033661">
    <property type="component" value="Unassembled WGS sequence"/>
</dbReference>
<comment type="cofactor">
    <cofactor evidence="1">
        <name>pyridoxal 5'-phosphate</name>
        <dbReference type="ChEBI" id="CHEBI:597326"/>
    </cofactor>
</comment>
<dbReference type="GO" id="GO:0003941">
    <property type="term" value="F:L-serine ammonia-lyase activity"/>
    <property type="evidence" value="ECO:0007669"/>
    <property type="project" value="TreeGrafter"/>
</dbReference>
<organism evidence="4 5">
    <name type="scientific">Rickettsia bellii str. RML An4</name>
    <dbReference type="NCBI Taxonomy" id="1359193"/>
    <lineage>
        <taxon>Bacteria</taxon>
        <taxon>Pseudomonadati</taxon>
        <taxon>Pseudomonadota</taxon>
        <taxon>Alphaproteobacteria</taxon>
        <taxon>Rickettsiales</taxon>
        <taxon>Rickettsiaceae</taxon>
        <taxon>Rickettsieae</taxon>
        <taxon>Rickettsia</taxon>
        <taxon>belli group</taxon>
    </lineage>
</organism>
<evidence type="ECO:0000313" key="4">
    <source>
        <dbReference type="EMBL" id="KJV89540.1"/>
    </source>
</evidence>
<protein>
    <submittedName>
        <fullName evidence="4">Pyridoxal-phosphate dependent enzyme family protein</fullName>
    </submittedName>
</protein>
<dbReference type="SUPFAM" id="SSF53686">
    <property type="entry name" value="Tryptophan synthase beta subunit-like PLP-dependent enzymes"/>
    <property type="match status" value="1"/>
</dbReference>
<comment type="caution">
    <text evidence="4">The sequence shown here is derived from an EMBL/GenBank/DDBJ whole genome shotgun (WGS) entry which is preliminary data.</text>
</comment>
<proteinExistence type="predicted"/>
<dbReference type="InterPro" id="IPR036052">
    <property type="entry name" value="TrpB-like_PALP_sf"/>
</dbReference>
<dbReference type="PANTHER" id="PTHR43050:SF1">
    <property type="entry name" value="SERINE RACEMASE"/>
    <property type="match status" value="1"/>
</dbReference>
<keyword evidence="5" id="KW-1185">Reference proteome</keyword>
<evidence type="ECO:0000256" key="2">
    <source>
        <dbReference type="ARBA" id="ARBA00022898"/>
    </source>
</evidence>
<sequence length="154" mass="17147">MQQLGFSPDAIFVSCGGGGLISGFYLAKELISPTSLLIGSEPLSANDAYLSVKNNDIFRFENLPSTIADGLKTLSVSARTFEYLKKLNHFYLAEEYEIYYWTAWLTHLLKIICEPSSSINMVSVVNWLKTQTTPKKLLVLISGGNTNPILYNEL</sequence>
<feature type="domain" description="Tryptophan synthase beta chain-like PALP" evidence="3">
    <location>
        <begin position="2"/>
        <end position="143"/>
    </location>
</feature>
<evidence type="ECO:0000313" key="5">
    <source>
        <dbReference type="Proteomes" id="UP000033661"/>
    </source>
</evidence>
<name>A0A0F3QAC8_RICBE</name>
<dbReference type="InterPro" id="IPR001926">
    <property type="entry name" value="TrpB-like_PALP"/>
</dbReference>
<reference evidence="4 5" key="1">
    <citation type="submission" date="2015-02" db="EMBL/GenBank/DDBJ databases">
        <title>Genome Sequencing of Rickettsiales.</title>
        <authorList>
            <person name="Daugherty S.C."/>
            <person name="Su Q."/>
            <person name="Abolude K."/>
            <person name="Beier-Sexton M."/>
            <person name="Carlyon J.A."/>
            <person name="Carter R."/>
            <person name="Day N.P."/>
            <person name="Dumler S.J."/>
            <person name="Dyachenko V."/>
            <person name="Godinez A."/>
            <person name="Kurtti T.J."/>
            <person name="Lichay M."/>
            <person name="Mullins K.E."/>
            <person name="Ott S."/>
            <person name="Pappas-Brown V."/>
            <person name="Paris D.H."/>
            <person name="Patel P."/>
            <person name="Richards A.L."/>
            <person name="Sadzewicz L."/>
            <person name="Sears K."/>
            <person name="Seidman D."/>
            <person name="Sengamalay N."/>
            <person name="Stenos J."/>
            <person name="Tallon L.J."/>
            <person name="Vincent G."/>
            <person name="Fraser C.M."/>
            <person name="Munderloh U."/>
            <person name="Dunning-Hotopp J.C."/>
        </authorList>
    </citation>
    <scope>NUCLEOTIDE SEQUENCE [LARGE SCALE GENOMIC DNA]</scope>
    <source>
        <strain evidence="4 5">RML An4</strain>
    </source>
</reference>
<dbReference type="GO" id="GO:0070179">
    <property type="term" value="P:D-serine biosynthetic process"/>
    <property type="evidence" value="ECO:0007669"/>
    <property type="project" value="TreeGrafter"/>
</dbReference>
<dbReference type="GO" id="GO:0000287">
    <property type="term" value="F:magnesium ion binding"/>
    <property type="evidence" value="ECO:0007669"/>
    <property type="project" value="TreeGrafter"/>
</dbReference>
<dbReference type="GO" id="GO:0030170">
    <property type="term" value="F:pyridoxal phosphate binding"/>
    <property type="evidence" value="ECO:0007669"/>
    <property type="project" value="TreeGrafter"/>
</dbReference>
<dbReference type="Gene3D" id="3.40.50.1100">
    <property type="match status" value="1"/>
</dbReference>
<accession>A0A0F3QAC8</accession>
<dbReference type="GO" id="GO:0018114">
    <property type="term" value="F:threonine racemase activity"/>
    <property type="evidence" value="ECO:0007669"/>
    <property type="project" value="TreeGrafter"/>
</dbReference>
<dbReference type="GO" id="GO:0005524">
    <property type="term" value="F:ATP binding"/>
    <property type="evidence" value="ECO:0007669"/>
    <property type="project" value="TreeGrafter"/>
</dbReference>
<dbReference type="Pfam" id="PF00291">
    <property type="entry name" value="PALP"/>
    <property type="match status" value="1"/>
</dbReference>
<keyword evidence="2" id="KW-0663">Pyridoxal phosphate</keyword>
<dbReference type="PATRIC" id="fig|1359193.3.peg.502"/>
<evidence type="ECO:0000256" key="1">
    <source>
        <dbReference type="ARBA" id="ARBA00001933"/>
    </source>
</evidence>
<dbReference type="PANTHER" id="PTHR43050">
    <property type="entry name" value="SERINE / THREONINE RACEMASE FAMILY MEMBER"/>
    <property type="match status" value="1"/>
</dbReference>
<evidence type="ECO:0000259" key="3">
    <source>
        <dbReference type="Pfam" id="PF00291"/>
    </source>
</evidence>
<gene>
    <name evidence="4" type="ORF">RBEAN4_0518</name>
</gene>
<dbReference type="AlphaFoldDB" id="A0A0F3QAC8"/>